<dbReference type="InterPro" id="IPR036264">
    <property type="entry name" value="Bact_exopeptidase_dim_dom"/>
</dbReference>
<gene>
    <name evidence="2" type="ORF">GCM10022261_20490</name>
</gene>
<dbReference type="NCBIfam" id="TIGR01891">
    <property type="entry name" value="amidohydrolases"/>
    <property type="match status" value="1"/>
</dbReference>
<dbReference type="Gene3D" id="3.40.630.10">
    <property type="entry name" value="Zn peptidases"/>
    <property type="match status" value="1"/>
</dbReference>
<comment type="caution">
    <text evidence="2">The sequence shown here is derived from an EMBL/GenBank/DDBJ whole genome shotgun (WGS) entry which is preliminary data.</text>
</comment>
<dbReference type="Proteomes" id="UP001501586">
    <property type="component" value="Unassembled WGS sequence"/>
</dbReference>
<dbReference type="Pfam" id="PF01546">
    <property type="entry name" value="Peptidase_M20"/>
    <property type="match status" value="1"/>
</dbReference>
<dbReference type="InterPro" id="IPR002933">
    <property type="entry name" value="Peptidase_M20"/>
</dbReference>
<proteinExistence type="predicted"/>
<dbReference type="SUPFAM" id="SSF53187">
    <property type="entry name" value="Zn-dependent exopeptidases"/>
    <property type="match status" value="1"/>
</dbReference>
<evidence type="ECO:0000259" key="1">
    <source>
        <dbReference type="Pfam" id="PF07687"/>
    </source>
</evidence>
<accession>A0ABP8EKP5</accession>
<dbReference type="EMBL" id="BAABAZ010000006">
    <property type="protein sequence ID" value="GAA4284518.1"/>
    <property type="molecule type" value="Genomic_DNA"/>
</dbReference>
<dbReference type="SUPFAM" id="SSF55031">
    <property type="entry name" value="Bacterial exopeptidase dimerisation domain"/>
    <property type="match status" value="1"/>
</dbReference>
<evidence type="ECO:0000313" key="2">
    <source>
        <dbReference type="EMBL" id="GAA4284518.1"/>
    </source>
</evidence>
<protein>
    <submittedName>
        <fullName evidence="2">M20 family metallopeptidase</fullName>
    </submittedName>
</protein>
<dbReference type="RefSeq" id="WP_236862496.1">
    <property type="nucleotide sequence ID" value="NZ_BAABAZ010000006.1"/>
</dbReference>
<feature type="domain" description="Peptidase M20 dimerisation" evidence="1">
    <location>
        <begin position="196"/>
        <end position="293"/>
    </location>
</feature>
<dbReference type="PANTHER" id="PTHR11014">
    <property type="entry name" value="PEPTIDASE M20 FAMILY MEMBER"/>
    <property type="match status" value="1"/>
</dbReference>
<dbReference type="Gene3D" id="3.30.70.360">
    <property type="match status" value="1"/>
</dbReference>
<sequence>MALAPPLSESLAADLPGLVSLYEDFHRSPELSMQEHRTATAIEETLSSFGLSPIRLGGTGVVAVIENGAGPVVAYRADTDGLPIEEKTGLPYSSSATGTLGDGTEVRVMHGCGHDTHITVGLETAKLLAEHRGLWSGTAVMIFQPGEEVSAGAAAMLADGIWDTVPKPEAIYGQHVWPGVAGTVNVSIGTAMAMADSMEVIIHGRQAHGSQPENSIDPIVLGAYMITRLQSIVSREISGRDMAVLTIGRFNGGLKENIIPAEARFTINLRTFEEKIREQVLEAIVRIITAEAEASGAPAPEIRKLYDFPRCYNDPALAQALVDNLGVELGSENVHETPPVTGSEDFGRFGDAIGVPYVFWFFGGYSAEKFHGEEPVHGNHSPHFAPDSVPTTLETGVRAALTALLSHLGSLDEGFAGHA</sequence>
<organism evidence="2 3">
    <name type="scientific">Brevibacterium daeguense</name>
    <dbReference type="NCBI Taxonomy" id="909936"/>
    <lineage>
        <taxon>Bacteria</taxon>
        <taxon>Bacillati</taxon>
        <taxon>Actinomycetota</taxon>
        <taxon>Actinomycetes</taxon>
        <taxon>Micrococcales</taxon>
        <taxon>Brevibacteriaceae</taxon>
        <taxon>Brevibacterium</taxon>
    </lineage>
</organism>
<dbReference type="PIRSF" id="PIRSF005962">
    <property type="entry name" value="Pept_M20D_amidohydro"/>
    <property type="match status" value="1"/>
</dbReference>
<dbReference type="InterPro" id="IPR011650">
    <property type="entry name" value="Peptidase_M20_dimer"/>
</dbReference>
<name>A0ABP8EKP5_9MICO</name>
<dbReference type="PANTHER" id="PTHR11014:SF63">
    <property type="entry name" value="METALLOPEPTIDASE, PUTATIVE (AFU_ORTHOLOGUE AFUA_6G09600)-RELATED"/>
    <property type="match status" value="1"/>
</dbReference>
<reference evidence="3" key="1">
    <citation type="journal article" date="2019" name="Int. J. Syst. Evol. Microbiol.">
        <title>The Global Catalogue of Microorganisms (GCM) 10K type strain sequencing project: providing services to taxonomists for standard genome sequencing and annotation.</title>
        <authorList>
            <consortium name="The Broad Institute Genomics Platform"/>
            <consortium name="The Broad Institute Genome Sequencing Center for Infectious Disease"/>
            <person name="Wu L."/>
            <person name="Ma J."/>
        </authorList>
    </citation>
    <scope>NUCLEOTIDE SEQUENCE [LARGE SCALE GENOMIC DNA]</scope>
    <source>
        <strain evidence="3">JCM 17458</strain>
    </source>
</reference>
<evidence type="ECO:0000313" key="3">
    <source>
        <dbReference type="Proteomes" id="UP001501586"/>
    </source>
</evidence>
<dbReference type="Pfam" id="PF07687">
    <property type="entry name" value="M20_dimer"/>
    <property type="match status" value="1"/>
</dbReference>
<dbReference type="InterPro" id="IPR017439">
    <property type="entry name" value="Amidohydrolase"/>
</dbReference>
<keyword evidence="3" id="KW-1185">Reference proteome</keyword>